<dbReference type="RefSeq" id="WP_073345561.1">
    <property type="nucleotide sequence ID" value="NZ_FQVH01000035.1"/>
</dbReference>
<dbReference type="EMBL" id="FQVH01000035">
    <property type="protein sequence ID" value="SHF65304.1"/>
    <property type="molecule type" value="Genomic_DNA"/>
</dbReference>
<evidence type="ECO:0000259" key="2">
    <source>
        <dbReference type="Pfam" id="PF13556"/>
    </source>
</evidence>
<dbReference type="Gene3D" id="1.10.10.2840">
    <property type="entry name" value="PucR C-terminal helix-turn-helix domain"/>
    <property type="match status" value="1"/>
</dbReference>
<evidence type="ECO:0000313" key="5">
    <source>
        <dbReference type="Proteomes" id="UP000184088"/>
    </source>
</evidence>
<feature type="domain" description="PucR C-terminal helix-turn-helix" evidence="2">
    <location>
        <begin position="280"/>
        <end position="336"/>
    </location>
</feature>
<dbReference type="InterPro" id="IPR025736">
    <property type="entry name" value="PucR_C-HTH_dom"/>
</dbReference>
<dbReference type="InterPro" id="IPR041522">
    <property type="entry name" value="CdaR_GGDEF"/>
</dbReference>
<organism evidence="4 5">
    <name type="scientific">Caldanaerobius fijiensis DSM 17918</name>
    <dbReference type="NCBI Taxonomy" id="1121256"/>
    <lineage>
        <taxon>Bacteria</taxon>
        <taxon>Bacillati</taxon>
        <taxon>Bacillota</taxon>
        <taxon>Clostridia</taxon>
        <taxon>Thermoanaerobacterales</taxon>
        <taxon>Thermoanaerobacteraceae</taxon>
        <taxon>Caldanaerobius</taxon>
    </lineage>
</organism>
<dbReference type="SUPFAM" id="SSF46689">
    <property type="entry name" value="Homeodomain-like"/>
    <property type="match status" value="1"/>
</dbReference>
<protein>
    <submittedName>
        <fullName evidence="4">Carbohydrate diacid regulator</fullName>
    </submittedName>
</protein>
<dbReference type="InterPro" id="IPR051448">
    <property type="entry name" value="CdaR-like_regulators"/>
</dbReference>
<evidence type="ECO:0000259" key="3">
    <source>
        <dbReference type="Pfam" id="PF17853"/>
    </source>
</evidence>
<gene>
    <name evidence="4" type="ORF">SAMN02746089_02321</name>
</gene>
<name>A0A1M5DEP1_9THEO</name>
<dbReference type="PANTHER" id="PTHR33744:SF15">
    <property type="entry name" value="CARBOHYDRATE DIACID REGULATOR"/>
    <property type="match status" value="1"/>
</dbReference>
<keyword evidence="5" id="KW-1185">Reference proteome</keyword>
<dbReference type="Proteomes" id="UP000184088">
    <property type="component" value="Unassembled WGS sequence"/>
</dbReference>
<dbReference type="STRING" id="1121256.SAMN02746089_02321"/>
<dbReference type="Pfam" id="PF17853">
    <property type="entry name" value="GGDEF_2"/>
    <property type="match status" value="1"/>
</dbReference>
<dbReference type="OrthoDB" id="143422at2"/>
<sequence length="353" mass="40930">MDIYKSVYEKVMDIVGLPFNIYDAEGKCIVGSSEGTSIPIANFEDFFEYDNFFVINNWIYKSVRMNGKFLCCIAMKGLSPEVQKYIGLIEQMIIGFNKTDTNRLSIFRNIIEGRDINIEKAAEKTEVPVIKDRMVILVKMNSSFEEVREILKQMFPDEASEILIDIDTDKVLLIKSVEENGDSPQKVAMSILDTLIAELYEKVKVAIGGISKSLYDLRKIYKRAETAMVLGEIFEDKNKILDYEQLGLKRLISQIPIEIEKAYLNEIFKNKKDFLEDKELYDTALKFFESNLNISEASRNLYIHRNTLVYRLDKIQRLLGLDLRDFDDAVILKIALMFDEYIKFMEKYALTDT</sequence>
<dbReference type="AlphaFoldDB" id="A0A1M5DEP1"/>
<evidence type="ECO:0000256" key="1">
    <source>
        <dbReference type="ARBA" id="ARBA00006754"/>
    </source>
</evidence>
<feature type="domain" description="CdaR GGDEF-like" evidence="3">
    <location>
        <begin position="117"/>
        <end position="228"/>
    </location>
</feature>
<reference evidence="4 5" key="1">
    <citation type="submission" date="2016-11" db="EMBL/GenBank/DDBJ databases">
        <authorList>
            <person name="Jaros S."/>
            <person name="Januszkiewicz K."/>
            <person name="Wedrychowicz H."/>
        </authorList>
    </citation>
    <scope>NUCLEOTIDE SEQUENCE [LARGE SCALE GENOMIC DNA]</scope>
    <source>
        <strain evidence="4 5">DSM 17918</strain>
    </source>
</reference>
<evidence type="ECO:0000313" key="4">
    <source>
        <dbReference type="EMBL" id="SHF65304.1"/>
    </source>
</evidence>
<comment type="similarity">
    <text evidence="1">Belongs to the CdaR family.</text>
</comment>
<dbReference type="InterPro" id="IPR042070">
    <property type="entry name" value="PucR_C-HTH_sf"/>
</dbReference>
<dbReference type="InterPro" id="IPR009057">
    <property type="entry name" value="Homeodomain-like_sf"/>
</dbReference>
<dbReference type="PANTHER" id="PTHR33744">
    <property type="entry name" value="CARBOHYDRATE DIACID REGULATOR"/>
    <property type="match status" value="1"/>
</dbReference>
<accession>A0A1M5DEP1</accession>
<proteinExistence type="inferred from homology"/>
<dbReference type="Pfam" id="PF13556">
    <property type="entry name" value="HTH_30"/>
    <property type="match status" value="1"/>
</dbReference>